<dbReference type="OrthoDB" id="1939479at2759"/>
<feature type="domain" description="Ubiquitin-like protease family profile" evidence="5">
    <location>
        <begin position="1"/>
        <end position="168"/>
    </location>
</feature>
<keyword evidence="4" id="KW-0788">Thiol protease</keyword>
<name>A0A6G1GH44_9PEZI</name>
<reference evidence="6 8" key="1">
    <citation type="submission" date="2020-01" db="EMBL/GenBank/DDBJ databases">
        <authorList>
            <consortium name="DOE Joint Genome Institute"/>
            <person name="Haridas S."/>
            <person name="Albert R."/>
            <person name="Binder M."/>
            <person name="Bloem J."/>
            <person name="Labutti K."/>
            <person name="Salamov A."/>
            <person name="Andreopoulos B."/>
            <person name="Baker S.E."/>
            <person name="Barry K."/>
            <person name="Bills G."/>
            <person name="Bluhm B.H."/>
            <person name="Cannon C."/>
            <person name="Castanera R."/>
            <person name="Culley D.E."/>
            <person name="Daum C."/>
            <person name="Ezra D."/>
            <person name="Gonzalez J.B."/>
            <person name="Henrissat B."/>
            <person name="Kuo A."/>
            <person name="Liang C."/>
            <person name="Lipzen A."/>
            <person name="Lutzoni F."/>
            <person name="Magnuson J."/>
            <person name="Mondo S."/>
            <person name="Nolan M."/>
            <person name="Ohm R."/>
            <person name="Pangilinan J."/>
            <person name="Park H.-J."/>
            <person name="Ramirez L."/>
            <person name="Alfaro M."/>
            <person name="Sun H."/>
            <person name="Tritt A."/>
            <person name="Yoshinaga Y."/>
            <person name="Zwiers L.-H."/>
            <person name="Turgeon B.G."/>
            <person name="Goodwin S.B."/>
            <person name="Spatafora J.W."/>
            <person name="Crous P.W."/>
            <person name="Grigoriev I.V."/>
        </authorList>
    </citation>
    <scope>NUCLEOTIDE SEQUENCE</scope>
    <source>
        <strain evidence="6 8">CBS 781.70</strain>
    </source>
</reference>
<reference evidence="8" key="2">
    <citation type="submission" date="2020-04" db="EMBL/GenBank/DDBJ databases">
        <authorList>
            <consortium name="NCBI Genome Project"/>
        </authorList>
    </citation>
    <scope>NUCLEOTIDE SEQUENCE</scope>
    <source>
        <strain evidence="8">CBS 781.70</strain>
    </source>
</reference>
<accession>A0A6G1GH44</accession>
<sequence>EWLNDNVINTVLKYLTEAAAQHATTTKPPRGKNNPPVVGALGTQWFTTYQTKEKEGGAGAATMGRWFNRAKLVKNNLLYCKFLVLPVHLGNHWVMVVIEPLPKRIHYFDSMHGKRADVIEALHDILECQLYDDIYEQRVQWRVSYGPTNSQTNGNDCGVFSIWNAIATVTGRSTIEEVTAAGMPNARYWLKAVLCNGGFTGEFALPFEQELNLGWDDLKKVMELDALEAASIPRL</sequence>
<evidence type="ECO:0000256" key="4">
    <source>
        <dbReference type="ARBA" id="ARBA00022807"/>
    </source>
</evidence>
<dbReference type="Pfam" id="PF02902">
    <property type="entry name" value="Peptidase_C48"/>
    <property type="match status" value="1"/>
</dbReference>
<dbReference type="EMBL" id="ML975149">
    <property type="protein sequence ID" value="KAF1817425.1"/>
    <property type="molecule type" value="Genomic_DNA"/>
</dbReference>
<protein>
    <submittedName>
        <fullName evidence="6 8">Cysteine proteinase</fullName>
    </submittedName>
</protein>
<dbReference type="InterPro" id="IPR003653">
    <property type="entry name" value="Peptidase_C48_C"/>
</dbReference>
<dbReference type="PANTHER" id="PTHR12606">
    <property type="entry name" value="SENTRIN/SUMO-SPECIFIC PROTEASE"/>
    <property type="match status" value="1"/>
</dbReference>
<evidence type="ECO:0000256" key="3">
    <source>
        <dbReference type="ARBA" id="ARBA00022801"/>
    </source>
</evidence>
<dbReference type="GO" id="GO:0005634">
    <property type="term" value="C:nucleus"/>
    <property type="evidence" value="ECO:0007669"/>
    <property type="project" value="TreeGrafter"/>
</dbReference>
<keyword evidence="2" id="KW-0645">Protease</keyword>
<dbReference type="PANTHER" id="PTHR12606:SF1">
    <property type="entry name" value="UBIQUITIN-LIKE-SPECIFIC PROTEASE 1A"/>
    <property type="match status" value="1"/>
</dbReference>
<evidence type="ECO:0000313" key="8">
    <source>
        <dbReference type="RefSeq" id="XP_033539056.1"/>
    </source>
</evidence>
<proteinExistence type="inferred from homology"/>
<comment type="similarity">
    <text evidence="1">Belongs to the peptidase C48 family.</text>
</comment>
<evidence type="ECO:0000313" key="7">
    <source>
        <dbReference type="Proteomes" id="UP000504638"/>
    </source>
</evidence>
<dbReference type="RefSeq" id="XP_033539056.1">
    <property type="nucleotide sequence ID" value="XM_033675872.1"/>
</dbReference>
<keyword evidence="7" id="KW-1185">Reference proteome</keyword>
<dbReference type="PROSITE" id="PS50600">
    <property type="entry name" value="ULP_PROTEASE"/>
    <property type="match status" value="1"/>
</dbReference>
<evidence type="ECO:0000256" key="2">
    <source>
        <dbReference type="ARBA" id="ARBA00022670"/>
    </source>
</evidence>
<organism evidence="6">
    <name type="scientific">Eremomyces bilateralis CBS 781.70</name>
    <dbReference type="NCBI Taxonomy" id="1392243"/>
    <lineage>
        <taxon>Eukaryota</taxon>
        <taxon>Fungi</taxon>
        <taxon>Dikarya</taxon>
        <taxon>Ascomycota</taxon>
        <taxon>Pezizomycotina</taxon>
        <taxon>Dothideomycetes</taxon>
        <taxon>Dothideomycetes incertae sedis</taxon>
        <taxon>Eremomycetales</taxon>
        <taxon>Eremomycetaceae</taxon>
        <taxon>Eremomyces</taxon>
    </lineage>
</organism>
<dbReference type="GeneID" id="54416442"/>
<evidence type="ECO:0000259" key="5">
    <source>
        <dbReference type="PROSITE" id="PS50600"/>
    </source>
</evidence>
<gene>
    <name evidence="6 8" type="ORF">P152DRAFT_387171</name>
</gene>
<dbReference type="GO" id="GO:0006508">
    <property type="term" value="P:proteolysis"/>
    <property type="evidence" value="ECO:0007669"/>
    <property type="project" value="UniProtKB-KW"/>
</dbReference>
<dbReference type="Proteomes" id="UP000504638">
    <property type="component" value="Unplaced"/>
</dbReference>
<evidence type="ECO:0000313" key="6">
    <source>
        <dbReference type="EMBL" id="KAF1817425.1"/>
    </source>
</evidence>
<dbReference type="SUPFAM" id="SSF54001">
    <property type="entry name" value="Cysteine proteinases"/>
    <property type="match status" value="1"/>
</dbReference>
<dbReference type="GO" id="GO:0016926">
    <property type="term" value="P:protein desumoylation"/>
    <property type="evidence" value="ECO:0007669"/>
    <property type="project" value="TreeGrafter"/>
</dbReference>
<dbReference type="Gene3D" id="3.40.395.10">
    <property type="entry name" value="Adenoviral Proteinase, Chain A"/>
    <property type="match status" value="1"/>
</dbReference>
<dbReference type="InterPro" id="IPR038765">
    <property type="entry name" value="Papain-like_cys_pep_sf"/>
</dbReference>
<feature type="non-terminal residue" evidence="6">
    <location>
        <position position="1"/>
    </location>
</feature>
<evidence type="ECO:0000256" key="1">
    <source>
        <dbReference type="ARBA" id="ARBA00005234"/>
    </source>
</evidence>
<reference evidence="8" key="3">
    <citation type="submission" date="2025-04" db="UniProtKB">
        <authorList>
            <consortium name="RefSeq"/>
        </authorList>
    </citation>
    <scope>IDENTIFICATION</scope>
    <source>
        <strain evidence="8">CBS 781.70</strain>
    </source>
</reference>
<keyword evidence="3" id="KW-0378">Hydrolase</keyword>
<dbReference type="GO" id="GO:0016929">
    <property type="term" value="F:deSUMOylase activity"/>
    <property type="evidence" value="ECO:0007669"/>
    <property type="project" value="TreeGrafter"/>
</dbReference>
<dbReference type="AlphaFoldDB" id="A0A6G1GH44"/>